<evidence type="ECO:0000256" key="5">
    <source>
        <dbReference type="SAM" id="Phobius"/>
    </source>
</evidence>
<dbReference type="AlphaFoldDB" id="A0A506UF31"/>
<dbReference type="GO" id="GO:0016301">
    <property type="term" value="F:kinase activity"/>
    <property type="evidence" value="ECO:0007669"/>
    <property type="project" value="UniProtKB-KW"/>
</dbReference>
<dbReference type="Gene3D" id="1.20.5.1930">
    <property type="match status" value="1"/>
</dbReference>
<feature type="domain" description="Histidine kinase/HSP90-like ATPase" evidence="6">
    <location>
        <begin position="529"/>
        <end position="619"/>
    </location>
</feature>
<dbReference type="OrthoDB" id="9797605at2"/>
<feature type="transmembrane region" description="Helical" evidence="5">
    <location>
        <begin position="280"/>
        <end position="297"/>
    </location>
</feature>
<dbReference type="SUPFAM" id="SSF55874">
    <property type="entry name" value="ATPase domain of HSP90 chaperone/DNA topoisomerase II/histidine kinase"/>
    <property type="match status" value="1"/>
</dbReference>
<keyword evidence="8" id="KW-1185">Reference proteome</keyword>
<keyword evidence="2" id="KW-0418">Kinase</keyword>
<sequence length="621" mass="67855">MNTLITAAQPIRASWRAFRGSMVYTLLPVILATLFLAALPHIIALPLPPGAAVLSQATIEKAVGQPATVVLPQSWILFGQAKNATITYQLALPAALVPKADAVIFIPSIRQAVEVRLNGTLLEPQASSIFATERNGSYYLAAIPQDLLRPDSNRLDISQKRVDGWISAYLSPVYLTTAEALHPYRKYYDFIIEQWRAASLALQAMIMVSVIAVTMLRPHDKVFFWFSLMTLVSVLSNIVSYLLPARETEAMRLYLGLTQMTVSLLTIGLALALAERPRPVKLSIAIVALPAMLLVLASQKLLAVPVTILLAALLSIAIMVLSSVIVLEHYVRTRDWISGIIAIPFGLAILFGLNDLGMMFGITQGTRMLSPYIPAVAPLAIMSILTGRLVLSLRQVDSANTSLQHQLAEQENELRRLHEKERESNALAILDQERARLMSDLHDGLSGHLVSIIAQSEKSDADRRAITVSAREALDDLRLVVQSLDLGDDDLRVALAGFRERCEPQLRRIGVVLDWSTEAMPPVSGITPSSALTILRILQEAVTNAVKHGPATNIAIRAETDAMGEAILVVENDVATEATLSKGYGLANMTKRARSIGAEISFERRAGIARLTLHLPRTLRL</sequence>
<comment type="caution">
    <text evidence="7">The sequence shown here is derived from an EMBL/GenBank/DDBJ whole genome shotgun (WGS) entry which is preliminary data.</text>
</comment>
<dbReference type="InterPro" id="IPR036890">
    <property type="entry name" value="HATPase_C_sf"/>
</dbReference>
<feature type="transmembrane region" description="Helical" evidence="5">
    <location>
        <begin position="222"/>
        <end position="243"/>
    </location>
</feature>
<keyword evidence="5" id="KW-1133">Transmembrane helix</keyword>
<evidence type="ECO:0000256" key="2">
    <source>
        <dbReference type="ARBA" id="ARBA00022777"/>
    </source>
</evidence>
<gene>
    <name evidence="7" type="ORF">FJU08_08730</name>
</gene>
<evidence type="ECO:0000256" key="4">
    <source>
        <dbReference type="SAM" id="Coils"/>
    </source>
</evidence>
<evidence type="ECO:0000256" key="1">
    <source>
        <dbReference type="ARBA" id="ARBA00022679"/>
    </source>
</evidence>
<evidence type="ECO:0000256" key="3">
    <source>
        <dbReference type="ARBA" id="ARBA00023012"/>
    </source>
</evidence>
<feature type="transmembrane region" description="Helical" evidence="5">
    <location>
        <begin position="22"/>
        <end position="45"/>
    </location>
</feature>
<accession>A0A506UF31</accession>
<feature type="transmembrane region" description="Helical" evidence="5">
    <location>
        <begin position="195"/>
        <end position="216"/>
    </location>
</feature>
<dbReference type="RefSeq" id="WP_141148584.1">
    <property type="nucleotide sequence ID" value="NZ_VHLG01000003.1"/>
</dbReference>
<keyword evidence="5" id="KW-0472">Membrane</keyword>
<dbReference type="InterPro" id="IPR003594">
    <property type="entry name" value="HATPase_dom"/>
</dbReference>
<name>A0A506UF31_9HYPH</name>
<dbReference type="InterPro" id="IPR050482">
    <property type="entry name" value="Sensor_HK_TwoCompSys"/>
</dbReference>
<organism evidence="7 8">
    <name type="scientific">Martelella alba</name>
    <dbReference type="NCBI Taxonomy" id="2590451"/>
    <lineage>
        <taxon>Bacteria</taxon>
        <taxon>Pseudomonadati</taxon>
        <taxon>Pseudomonadota</taxon>
        <taxon>Alphaproteobacteria</taxon>
        <taxon>Hyphomicrobiales</taxon>
        <taxon>Aurantimonadaceae</taxon>
        <taxon>Martelella</taxon>
    </lineage>
</organism>
<dbReference type="PANTHER" id="PTHR24421">
    <property type="entry name" value="NITRATE/NITRITE SENSOR PROTEIN NARX-RELATED"/>
    <property type="match status" value="1"/>
</dbReference>
<keyword evidence="4" id="KW-0175">Coiled coil</keyword>
<dbReference type="EMBL" id="VHLG01000003">
    <property type="protein sequence ID" value="TPW31811.1"/>
    <property type="molecule type" value="Genomic_DNA"/>
</dbReference>
<keyword evidence="3" id="KW-0902">Two-component regulatory system</keyword>
<keyword evidence="5" id="KW-0812">Transmembrane</keyword>
<dbReference type="Gene3D" id="3.30.565.10">
    <property type="entry name" value="Histidine kinase-like ATPase, C-terminal domain"/>
    <property type="match status" value="1"/>
</dbReference>
<evidence type="ECO:0000313" key="7">
    <source>
        <dbReference type="EMBL" id="TPW31811.1"/>
    </source>
</evidence>
<protein>
    <recommendedName>
        <fullName evidence="6">Histidine kinase/HSP90-like ATPase domain-containing protein</fullName>
    </recommendedName>
</protein>
<keyword evidence="1" id="KW-0808">Transferase</keyword>
<feature type="coiled-coil region" evidence="4">
    <location>
        <begin position="393"/>
        <end position="427"/>
    </location>
</feature>
<proteinExistence type="predicted"/>
<feature type="transmembrane region" description="Helical" evidence="5">
    <location>
        <begin position="369"/>
        <end position="391"/>
    </location>
</feature>
<reference evidence="7 8" key="1">
    <citation type="submission" date="2019-06" db="EMBL/GenBank/DDBJ databases">
        <authorList>
            <person name="Li M."/>
        </authorList>
    </citation>
    <scope>NUCLEOTIDE SEQUENCE [LARGE SCALE GENOMIC DNA]</scope>
    <source>
        <strain evidence="7 8">BGMRC2036</strain>
    </source>
</reference>
<dbReference type="Proteomes" id="UP000318801">
    <property type="component" value="Unassembled WGS sequence"/>
</dbReference>
<dbReference type="CDD" id="cd16917">
    <property type="entry name" value="HATPase_UhpB-NarQ-NarX-like"/>
    <property type="match status" value="1"/>
</dbReference>
<evidence type="ECO:0000259" key="6">
    <source>
        <dbReference type="SMART" id="SM00387"/>
    </source>
</evidence>
<evidence type="ECO:0000313" key="8">
    <source>
        <dbReference type="Proteomes" id="UP000318801"/>
    </source>
</evidence>
<feature type="transmembrane region" description="Helical" evidence="5">
    <location>
        <begin position="309"/>
        <end position="330"/>
    </location>
</feature>
<dbReference type="PANTHER" id="PTHR24421:SF58">
    <property type="entry name" value="SIGNAL TRANSDUCTION HISTIDINE-PROTEIN KINASE_PHOSPHATASE UHPB"/>
    <property type="match status" value="1"/>
</dbReference>
<feature type="transmembrane region" description="Helical" evidence="5">
    <location>
        <begin position="336"/>
        <end position="357"/>
    </location>
</feature>
<feature type="transmembrane region" description="Helical" evidence="5">
    <location>
        <begin position="255"/>
        <end position="274"/>
    </location>
</feature>
<dbReference type="GO" id="GO:0000160">
    <property type="term" value="P:phosphorelay signal transduction system"/>
    <property type="evidence" value="ECO:0007669"/>
    <property type="project" value="UniProtKB-KW"/>
</dbReference>
<dbReference type="SMART" id="SM00387">
    <property type="entry name" value="HATPase_c"/>
    <property type="match status" value="1"/>
</dbReference>